<dbReference type="Proteomes" id="UP000266204">
    <property type="component" value="Segment"/>
</dbReference>
<protein>
    <submittedName>
        <fullName evidence="1">Uncharacterized protein</fullName>
    </submittedName>
</protein>
<name>A0A384ZRT5_9CAUD</name>
<reference evidence="1 2" key="1">
    <citation type="journal article" date="2018" name="Arch. Virol.">
        <title>Complete genome sequence of C130_2, a novel myovirus infecting pathogenic Escherichia coli and Shigella strains.</title>
        <authorList>
            <person name="Svab D."/>
            <person name="Falgenhauer L."/>
            <person name="Rohde M."/>
            <person name="Chakraborty T."/>
            <person name="Toth I."/>
        </authorList>
    </citation>
    <scope>NUCLEOTIDE SEQUENCE [LARGE SCALE GENOMIC DNA]</scope>
</reference>
<dbReference type="EMBL" id="MH363708">
    <property type="protein sequence ID" value="AXC34357.1"/>
    <property type="molecule type" value="Genomic_DNA"/>
</dbReference>
<accession>A0A384ZRT5</accession>
<proteinExistence type="predicted"/>
<keyword evidence="2" id="KW-1185">Reference proteome</keyword>
<gene>
    <name evidence="1" type="ORF">1302_0048</name>
</gene>
<evidence type="ECO:0000313" key="2">
    <source>
        <dbReference type="Proteomes" id="UP000266204"/>
    </source>
</evidence>
<sequence length="71" mass="8206">MDHKQRQWVYFIVGFLIGSGECSTVAEAEEFAKSLDASYFDEYRVAPVSSWPEMARKDLAEYRQSVKDHAQ</sequence>
<organism evidence="1 2">
    <name type="scientific">Escherichia phage C130_2</name>
    <dbReference type="NCBI Taxonomy" id="2234093"/>
    <lineage>
        <taxon>Viruses</taxon>
        <taxon>Duplodnaviria</taxon>
        <taxon>Heunggongvirae</taxon>
        <taxon>Uroviricota</taxon>
        <taxon>Caudoviricetes</taxon>
        <taxon>Hungariovirus</taxon>
        <taxon>Hungariovirus C1302</taxon>
    </lineage>
</organism>
<evidence type="ECO:0000313" key="1">
    <source>
        <dbReference type="EMBL" id="AXC34357.1"/>
    </source>
</evidence>